<accession>A0A918EK29</accession>
<dbReference type="Gene3D" id="3.40.309.10">
    <property type="entry name" value="Aldehyde Dehydrogenase, Chain A, domain 2"/>
    <property type="match status" value="1"/>
</dbReference>
<proteinExistence type="inferred from homology"/>
<dbReference type="Proteomes" id="UP000654123">
    <property type="component" value="Unassembled WGS sequence"/>
</dbReference>
<reference evidence="5" key="2">
    <citation type="submission" date="2020-09" db="EMBL/GenBank/DDBJ databases">
        <authorList>
            <person name="Sun Q."/>
            <person name="Ohkuma M."/>
        </authorList>
    </citation>
    <scope>NUCLEOTIDE SEQUENCE</scope>
    <source>
        <strain evidence="5">JCM 4335</strain>
    </source>
</reference>
<dbReference type="Pfam" id="PF00171">
    <property type="entry name" value="Aldedh"/>
    <property type="match status" value="1"/>
</dbReference>
<reference evidence="5" key="1">
    <citation type="journal article" date="2014" name="Int. J. Syst. Evol. Microbiol.">
        <title>Complete genome sequence of Corynebacterium casei LMG S-19264T (=DSM 44701T), isolated from a smear-ripened cheese.</title>
        <authorList>
            <consortium name="US DOE Joint Genome Institute (JGI-PGF)"/>
            <person name="Walter F."/>
            <person name="Albersmeier A."/>
            <person name="Kalinowski J."/>
            <person name="Ruckert C."/>
        </authorList>
    </citation>
    <scope>NUCLEOTIDE SEQUENCE</scope>
    <source>
        <strain evidence="5">JCM 4335</strain>
    </source>
</reference>
<comment type="similarity">
    <text evidence="1">Belongs to the aldehyde dehydrogenase family.</text>
</comment>
<protein>
    <submittedName>
        <fullName evidence="5">NADP-dependent succinic semialdehyde dehydrogenase</fullName>
    </submittedName>
</protein>
<dbReference type="PANTHER" id="PTHR43217:SF1">
    <property type="entry name" value="SUCCINATE SEMIALDEHYDE DEHYDROGENASE [NAD(P)+] SAD"/>
    <property type="match status" value="1"/>
</dbReference>
<dbReference type="FunFam" id="3.40.309.10:FF:000010">
    <property type="entry name" value="Gamma-aminobutyraldehyde dehydrogenase"/>
    <property type="match status" value="1"/>
</dbReference>
<comment type="caution">
    <text evidence="5">The sequence shown here is derived from an EMBL/GenBank/DDBJ whole genome shotgun (WGS) entry which is preliminary data.</text>
</comment>
<dbReference type="InterPro" id="IPR016162">
    <property type="entry name" value="Ald_DH_N"/>
</dbReference>
<dbReference type="EMBL" id="BMSV01000002">
    <property type="protein sequence ID" value="GGP94919.1"/>
    <property type="molecule type" value="Genomic_DNA"/>
</dbReference>
<dbReference type="FunFam" id="3.40.605.10:FF:000012">
    <property type="entry name" value="NAD-dependent succinate-semialdehyde dehydrogenase"/>
    <property type="match status" value="1"/>
</dbReference>
<feature type="domain" description="Aldehyde dehydrogenase" evidence="4">
    <location>
        <begin position="3"/>
        <end position="459"/>
    </location>
</feature>
<evidence type="ECO:0000313" key="6">
    <source>
        <dbReference type="Proteomes" id="UP000654123"/>
    </source>
</evidence>
<evidence type="ECO:0000256" key="1">
    <source>
        <dbReference type="ARBA" id="ARBA00009986"/>
    </source>
</evidence>
<sequence length="463" mass="49509">MPIATVNPATGETLRTFRPFGPDEVEERVAAAHRAFRRYRTTGFPERTALLLRAADLLEEDLPEIARTVTTEMGKPLTAARAEAAKCVKAMRWYAGNAEALLADDGPSDADVRDSGAATARVHYRPLGPVLAVMPWNFPLWQVVRFAAPALMAGNTGLLKHASNVPQTALYLEDLFRRAGYPDGVFQTLLTGSDAVEGVLRDPRVAAATLTGSEAAGRSVAAVAGDEVKKTVLELGGSDPYLVLPSADLERAAATAVTARTQNNGQSCIAAKRFIVHADVHDEFVDRFTAGMAALRVGDPMDEATDVGPLASERGRADLEELVDDAVGHGAGVRCGGRRPEGLDRGWYYEPTVLTGVTPAMRVHHEETFGPVASVYRAGNLDEALDIANDSPFGLSSNVWTRDDAEVERCVRDLEAGGVYVNGMTASHPALPFGGVKRSGYGRELSGHGIKEFCNATTVWRAA</sequence>
<keyword evidence="2" id="KW-0521">NADP</keyword>
<dbReference type="NCBIfam" id="NF006915">
    <property type="entry name" value="PRK09406.1"/>
    <property type="match status" value="1"/>
</dbReference>
<gene>
    <name evidence="5" type="primary">gabD1</name>
    <name evidence="5" type="ORF">GCM10010249_11040</name>
</gene>
<dbReference type="Gene3D" id="3.40.605.10">
    <property type="entry name" value="Aldehyde Dehydrogenase, Chain A, domain 1"/>
    <property type="match status" value="1"/>
</dbReference>
<dbReference type="InterPro" id="IPR016161">
    <property type="entry name" value="Ald_DH/histidinol_DH"/>
</dbReference>
<dbReference type="PANTHER" id="PTHR43217">
    <property type="entry name" value="SUCCINATE SEMIALDEHYDE DEHYDROGENASE [NAD(P)+] SAD"/>
    <property type="match status" value="1"/>
</dbReference>
<evidence type="ECO:0000256" key="2">
    <source>
        <dbReference type="ARBA" id="ARBA00022857"/>
    </source>
</evidence>
<dbReference type="GO" id="GO:0004777">
    <property type="term" value="F:succinate-semialdehyde dehydrogenase (NAD+) activity"/>
    <property type="evidence" value="ECO:0007669"/>
    <property type="project" value="TreeGrafter"/>
</dbReference>
<dbReference type="GO" id="GO:0004030">
    <property type="term" value="F:aldehyde dehydrogenase [NAD(P)+] activity"/>
    <property type="evidence" value="ECO:0007669"/>
    <property type="project" value="InterPro"/>
</dbReference>
<evidence type="ECO:0000256" key="3">
    <source>
        <dbReference type="ARBA" id="ARBA00023002"/>
    </source>
</evidence>
<evidence type="ECO:0000259" key="4">
    <source>
        <dbReference type="Pfam" id="PF00171"/>
    </source>
</evidence>
<name>A0A918EK29_9ACTN</name>
<dbReference type="AlphaFoldDB" id="A0A918EK29"/>
<organism evidence="5 6">
    <name type="scientific">Streptomyces roseolilacinus</name>
    <dbReference type="NCBI Taxonomy" id="66904"/>
    <lineage>
        <taxon>Bacteria</taxon>
        <taxon>Bacillati</taxon>
        <taxon>Actinomycetota</taxon>
        <taxon>Actinomycetes</taxon>
        <taxon>Kitasatosporales</taxon>
        <taxon>Streptomycetaceae</taxon>
        <taxon>Streptomyces</taxon>
    </lineage>
</organism>
<dbReference type="InterPro" id="IPR047110">
    <property type="entry name" value="GABD/Sad-like"/>
</dbReference>
<dbReference type="SUPFAM" id="SSF53720">
    <property type="entry name" value="ALDH-like"/>
    <property type="match status" value="1"/>
</dbReference>
<keyword evidence="3" id="KW-0560">Oxidoreductase</keyword>
<dbReference type="InterPro" id="IPR016163">
    <property type="entry name" value="Ald_DH_C"/>
</dbReference>
<dbReference type="InterPro" id="IPR044148">
    <property type="entry name" value="ALDH_GabD1-like"/>
</dbReference>
<keyword evidence="6" id="KW-1185">Reference proteome</keyword>
<dbReference type="InterPro" id="IPR015590">
    <property type="entry name" value="Aldehyde_DH_dom"/>
</dbReference>
<evidence type="ECO:0000313" key="5">
    <source>
        <dbReference type="EMBL" id="GGP94919.1"/>
    </source>
</evidence>
<dbReference type="RefSeq" id="WP_189530362.1">
    <property type="nucleotide sequence ID" value="NZ_BMSV01000002.1"/>
</dbReference>
<dbReference type="CDD" id="cd07100">
    <property type="entry name" value="ALDH_SSADH1_GabD1"/>
    <property type="match status" value="1"/>
</dbReference>